<dbReference type="RefSeq" id="WP_188313904.1">
    <property type="nucleotide sequence ID" value="NZ_JABTCG010000003.1"/>
</dbReference>
<protein>
    <submittedName>
        <fullName evidence="2">Uncharacterized protein</fullName>
    </submittedName>
</protein>
<comment type="caution">
    <text evidence="2">The sequence shown here is derived from an EMBL/GenBank/DDBJ whole genome shotgun (WGS) entry which is preliminary data.</text>
</comment>
<dbReference type="EMBL" id="JABTCG010000003">
    <property type="protein sequence ID" value="MBD0850766.1"/>
    <property type="molecule type" value="Genomic_DNA"/>
</dbReference>
<feature type="region of interest" description="Disordered" evidence="1">
    <location>
        <begin position="1"/>
        <end position="21"/>
    </location>
</feature>
<name>A0ABR7VAU0_9FLAO</name>
<gene>
    <name evidence="2" type="ORF">HPE63_08805</name>
</gene>
<dbReference type="Proteomes" id="UP000598350">
    <property type="component" value="Unassembled WGS sequence"/>
</dbReference>
<accession>A0ABR7VAU0</accession>
<organism evidence="2 3">
    <name type="scientific">Maribacter arenosus</name>
    <dbReference type="NCBI Taxonomy" id="1854708"/>
    <lineage>
        <taxon>Bacteria</taxon>
        <taxon>Pseudomonadati</taxon>
        <taxon>Bacteroidota</taxon>
        <taxon>Flavobacteriia</taxon>
        <taxon>Flavobacteriales</taxon>
        <taxon>Flavobacteriaceae</taxon>
        <taxon>Maribacter</taxon>
    </lineage>
</organism>
<evidence type="ECO:0000313" key="3">
    <source>
        <dbReference type="Proteomes" id="UP000598350"/>
    </source>
</evidence>
<proteinExistence type="predicted"/>
<reference evidence="2 3" key="1">
    <citation type="submission" date="2020-05" db="EMBL/GenBank/DDBJ databases">
        <title>The draft genome sequence of Maribacter arenosus CAU 1321.</title>
        <authorList>
            <person name="Mu L."/>
        </authorList>
    </citation>
    <scope>NUCLEOTIDE SEQUENCE [LARGE SCALE GENOMIC DNA]</scope>
    <source>
        <strain evidence="2 3">CAU 1321</strain>
    </source>
</reference>
<evidence type="ECO:0000256" key="1">
    <source>
        <dbReference type="SAM" id="MobiDB-lite"/>
    </source>
</evidence>
<evidence type="ECO:0000313" key="2">
    <source>
        <dbReference type="EMBL" id="MBD0850766.1"/>
    </source>
</evidence>
<sequence>MFATLFSSKKNHTADKKSKKLQKSSFLALERLLAELGIKFAKSDTDPKDTVQERKVKANTYTGHSPAELENIARNQLAYAQLFKEKMQRTPLGKKDTKVTLFSR</sequence>
<keyword evidence="3" id="KW-1185">Reference proteome</keyword>